<accession>A0A5C4Y937</accession>
<dbReference type="RefSeq" id="WP_139401575.1">
    <property type="nucleotide sequence ID" value="NZ_JACHEW010000009.1"/>
</dbReference>
<evidence type="ECO:0000313" key="4">
    <source>
        <dbReference type="Proteomes" id="UP000629870"/>
    </source>
</evidence>
<protein>
    <submittedName>
        <fullName evidence="2">Uncharacterized protein</fullName>
    </submittedName>
</protein>
<evidence type="ECO:0000313" key="1">
    <source>
        <dbReference type="EMBL" id="MBB6016800.1"/>
    </source>
</evidence>
<name>A0A5C4Y937_9DEIO</name>
<dbReference type="EMBL" id="JACHEW010000009">
    <property type="protein sequence ID" value="MBB6016800.1"/>
    <property type="molecule type" value="Genomic_DNA"/>
</dbReference>
<organism evidence="2 3">
    <name type="scientific">Deinococcus radiopugnans ATCC 19172</name>
    <dbReference type="NCBI Taxonomy" id="585398"/>
    <lineage>
        <taxon>Bacteria</taxon>
        <taxon>Thermotogati</taxon>
        <taxon>Deinococcota</taxon>
        <taxon>Deinococci</taxon>
        <taxon>Deinococcales</taxon>
        <taxon>Deinococcaceae</taxon>
        <taxon>Deinococcus</taxon>
    </lineage>
</organism>
<comment type="caution">
    <text evidence="2">The sequence shown here is derived from an EMBL/GenBank/DDBJ whole genome shotgun (WGS) entry which is preliminary data.</text>
</comment>
<dbReference type="Proteomes" id="UP000629870">
    <property type="component" value="Unassembled WGS sequence"/>
</dbReference>
<dbReference type="Proteomes" id="UP000313988">
    <property type="component" value="Unassembled WGS sequence"/>
</dbReference>
<evidence type="ECO:0000313" key="2">
    <source>
        <dbReference type="EMBL" id="TNM71911.1"/>
    </source>
</evidence>
<dbReference type="AlphaFoldDB" id="A0A5C4Y937"/>
<proteinExistence type="predicted"/>
<sequence length="144" mass="15083">MRALVTDIQARLVAALPTGTPVLLPEDREQALAGRKPGQAGGLSGYLAAHPNGYVQVEDPLSISSDGVTGVFWVPVASLARTADACLELAHLVSRALCGFPHDPGPHREVTPAQPTPLQPGVYICRPTYDALTIDGTHTGAVQE</sequence>
<evidence type="ECO:0000313" key="3">
    <source>
        <dbReference type="Proteomes" id="UP000313988"/>
    </source>
</evidence>
<dbReference type="OrthoDB" id="69108at2"/>
<keyword evidence="4" id="KW-1185">Reference proteome</keyword>
<dbReference type="EMBL" id="VDMO01000005">
    <property type="protein sequence ID" value="TNM71911.1"/>
    <property type="molecule type" value="Genomic_DNA"/>
</dbReference>
<reference evidence="2 3" key="1">
    <citation type="submission" date="2019-06" db="EMBL/GenBank/DDBJ databases">
        <title>Genome sequence of Deinococcus radiopugnans ATCC 19172.</title>
        <authorList>
            <person name="Maclea K.S."/>
            <person name="Maynard C.R."/>
        </authorList>
    </citation>
    <scope>NUCLEOTIDE SEQUENCE [LARGE SCALE GENOMIC DNA]</scope>
    <source>
        <strain evidence="2 3">ATCC 19172</strain>
    </source>
</reference>
<gene>
    <name evidence="2" type="ORF">FHR04_05960</name>
    <name evidence="1" type="ORF">HNQ04_002055</name>
</gene>
<reference evidence="1 4" key="2">
    <citation type="submission" date="2020-08" db="EMBL/GenBank/DDBJ databases">
        <title>Genomic Encyclopedia of Type Strains, Phase IV (KMG-IV): sequencing the most valuable type-strain genomes for metagenomic binning, comparative biology and taxonomic classification.</title>
        <authorList>
            <person name="Goeker M."/>
        </authorList>
    </citation>
    <scope>NUCLEOTIDE SEQUENCE [LARGE SCALE GENOMIC DNA]</scope>
    <source>
        <strain evidence="1 4">DSM 12027</strain>
    </source>
</reference>